<reference evidence="1" key="2">
    <citation type="submission" date="2023-06" db="EMBL/GenBank/DDBJ databases">
        <authorList>
            <consortium name="Lawrence Berkeley National Laboratory"/>
            <person name="Haridas S."/>
            <person name="Hensen N."/>
            <person name="Bonometti L."/>
            <person name="Westerberg I."/>
            <person name="Brannstrom I.O."/>
            <person name="Guillou S."/>
            <person name="Cros-Aarteil S."/>
            <person name="Calhoun S."/>
            <person name="Kuo A."/>
            <person name="Mondo S."/>
            <person name="Pangilinan J."/>
            <person name="Riley R."/>
            <person name="LaButti K."/>
            <person name="Andreopoulos B."/>
            <person name="Lipzen A."/>
            <person name="Chen C."/>
            <person name="Yanf M."/>
            <person name="Daum C."/>
            <person name="Ng V."/>
            <person name="Clum A."/>
            <person name="Steindorff A."/>
            <person name="Ohm R."/>
            <person name="Martin F."/>
            <person name="Silar P."/>
            <person name="Natvig D."/>
            <person name="Lalanne C."/>
            <person name="Gautier V."/>
            <person name="Ament-velasquez S.L."/>
            <person name="Kruys A."/>
            <person name="Hutchinson M.I."/>
            <person name="Powell A.J."/>
            <person name="Barry K."/>
            <person name="Miller A.N."/>
            <person name="Grigoriev I.V."/>
            <person name="Debuchy R."/>
            <person name="Gladieux P."/>
            <person name="Thoren M.H."/>
            <person name="Johannesson H."/>
        </authorList>
    </citation>
    <scope>NUCLEOTIDE SEQUENCE</scope>
    <source>
        <strain evidence="1">CBS 232.78</strain>
    </source>
</reference>
<name>A0AAE0P7W9_9PEZI</name>
<gene>
    <name evidence="1" type="ORF">B0H63DRAFT_556081</name>
</gene>
<sequence length="278" mass="31293">MLRLQRSAQSNDWSGMELVRAYPKARRAKKLMEDVLKQLKIFATLHAFETATRTQVEGIDRAIEELSKPDSMKSSDTTTVSQNIASGGKDEFRKLIVRLHDCGLLNFFEDVPLVSTKTSTGKIKDTKISKFDVWDEAKTGVRYTLHPVIREWLRARQQPLGLESMTTDPTSDATAALATFAKGVRLKNMTLQTRIDVSIHIEHLSNNRSDIFNEPLKPDAEDTEMAPAFLFFKFCYSFDGNRTARDLLKSLLLARTKKGVPQLSSGTVLIALQLCQVL</sequence>
<dbReference type="EMBL" id="JAULSW010000001">
    <property type="protein sequence ID" value="KAK3394939.1"/>
    <property type="molecule type" value="Genomic_DNA"/>
</dbReference>
<evidence type="ECO:0000313" key="1">
    <source>
        <dbReference type="EMBL" id="KAK3394939.1"/>
    </source>
</evidence>
<accession>A0AAE0P7W9</accession>
<dbReference type="Proteomes" id="UP001285441">
    <property type="component" value="Unassembled WGS sequence"/>
</dbReference>
<dbReference type="AlphaFoldDB" id="A0AAE0P7W9"/>
<protein>
    <submittedName>
        <fullName evidence="1">Uncharacterized protein</fullName>
    </submittedName>
</protein>
<proteinExistence type="predicted"/>
<reference evidence="1" key="1">
    <citation type="journal article" date="2023" name="Mol. Phylogenet. Evol.">
        <title>Genome-scale phylogeny and comparative genomics of the fungal order Sordariales.</title>
        <authorList>
            <person name="Hensen N."/>
            <person name="Bonometti L."/>
            <person name="Westerberg I."/>
            <person name="Brannstrom I.O."/>
            <person name="Guillou S."/>
            <person name="Cros-Aarteil S."/>
            <person name="Calhoun S."/>
            <person name="Haridas S."/>
            <person name="Kuo A."/>
            <person name="Mondo S."/>
            <person name="Pangilinan J."/>
            <person name="Riley R."/>
            <person name="LaButti K."/>
            <person name="Andreopoulos B."/>
            <person name="Lipzen A."/>
            <person name="Chen C."/>
            <person name="Yan M."/>
            <person name="Daum C."/>
            <person name="Ng V."/>
            <person name="Clum A."/>
            <person name="Steindorff A."/>
            <person name="Ohm R.A."/>
            <person name="Martin F."/>
            <person name="Silar P."/>
            <person name="Natvig D.O."/>
            <person name="Lalanne C."/>
            <person name="Gautier V."/>
            <person name="Ament-Velasquez S.L."/>
            <person name="Kruys A."/>
            <person name="Hutchinson M.I."/>
            <person name="Powell A.J."/>
            <person name="Barry K."/>
            <person name="Miller A.N."/>
            <person name="Grigoriev I.V."/>
            <person name="Debuchy R."/>
            <person name="Gladieux P."/>
            <person name="Hiltunen Thoren M."/>
            <person name="Johannesson H."/>
        </authorList>
    </citation>
    <scope>NUCLEOTIDE SEQUENCE</scope>
    <source>
        <strain evidence="1">CBS 232.78</strain>
    </source>
</reference>
<keyword evidence="2" id="KW-1185">Reference proteome</keyword>
<evidence type="ECO:0000313" key="2">
    <source>
        <dbReference type="Proteomes" id="UP001285441"/>
    </source>
</evidence>
<organism evidence="1 2">
    <name type="scientific">Podospora didyma</name>
    <dbReference type="NCBI Taxonomy" id="330526"/>
    <lineage>
        <taxon>Eukaryota</taxon>
        <taxon>Fungi</taxon>
        <taxon>Dikarya</taxon>
        <taxon>Ascomycota</taxon>
        <taxon>Pezizomycotina</taxon>
        <taxon>Sordariomycetes</taxon>
        <taxon>Sordariomycetidae</taxon>
        <taxon>Sordariales</taxon>
        <taxon>Podosporaceae</taxon>
        <taxon>Podospora</taxon>
    </lineage>
</organism>
<comment type="caution">
    <text evidence="1">The sequence shown here is derived from an EMBL/GenBank/DDBJ whole genome shotgun (WGS) entry which is preliminary data.</text>
</comment>